<dbReference type="PANTHER" id="PTHR11803:SF39">
    <property type="entry name" value="2-IMINOBUTANOATE_2-IMINOPROPANOATE DEAMINASE"/>
    <property type="match status" value="1"/>
</dbReference>
<dbReference type="Pfam" id="PF01042">
    <property type="entry name" value="Ribonuc_L-PSP"/>
    <property type="match status" value="1"/>
</dbReference>
<keyword evidence="1" id="KW-0378">Hydrolase</keyword>
<dbReference type="InterPro" id="IPR006175">
    <property type="entry name" value="YjgF/YER057c/UK114"/>
</dbReference>
<comment type="caution">
    <text evidence="1">The sequence shown here is derived from an EMBL/GenBank/DDBJ whole genome shotgun (WGS) entry which is preliminary data.</text>
</comment>
<keyword evidence="2" id="KW-1185">Reference proteome</keyword>
<dbReference type="PANTHER" id="PTHR11803">
    <property type="entry name" value="2-IMINOBUTANOATE/2-IMINOPROPANOATE DEAMINASE RIDA"/>
    <property type="match status" value="1"/>
</dbReference>
<reference evidence="1 2" key="1">
    <citation type="submission" date="2024-09" db="EMBL/GenBank/DDBJ databases">
        <authorList>
            <person name="Sun Q."/>
            <person name="Mori K."/>
        </authorList>
    </citation>
    <scope>NUCLEOTIDE SEQUENCE [LARGE SCALE GENOMIC DNA]</scope>
    <source>
        <strain evidence="1 2">ATCC 51272</strain>
    </source>
</reference>
<dbReference type="RefSeq" id="WP_044248540.1">
    <property type="nucleotide sequence ID" value="NZ_JADU01000008.1"/>
</dbReference>
<organism evidence="1 2">
    <name type="scientific">Hallella seregens ATCC 51272</name>
    <dbReference type="NCBI Taxonomy" id="1336250"/>
    <lineage>
        <taxon>Bacteria</taxon>
        <taxon>Pseudomonadati</taxon>
        <taxon>Bacteroidota</taxon>
        <taxon>Bacteroidia</taxon>
        <taxon>Bacteroidales</taxon>
        <taxon>Prevotellaceae</taxon>
        <taxon>Hallella</taxon>
    </lineage>
</organism>
<evidence type="ECO:0000313" key="1">
    <source>
        <dbReference type="EMBL" id="MFB9896945.1"/>
    </source>
</evidence>
<dbReference type="Proteomes" id="UP001589688">
    <property type="component" value="Unassembled WGS sequence"/>
</dbReference>
<name>A0ABV5ZJ21_9BACT</name>
<proteinExistence type="predicted"/>
<gene>
    <name evidence="1" type="ORF">ACFFK8_03715</name>
</gene>
<evidence type="ECO:0000313" key="2">
    <source>
        <dbReference type="Proteomes" id="UP001589688"/>
    </source>
</evidence>
<dbReference type="Gene3D" id="3.30.1330.40">
    <property type="entry name" value="RutC-like"/>
    <property type="match status" value="1"/>
</dbReference>
<dbReference type="GO" id="GO:0016787">
    <property type="term" value="F:hydrolase activity"/>
    <property type="evidence" value="ECO:0007669"/>
    <property type="project" value="UniProtKB-KW"/>
</dbReference>
<protein>
    <submittedName>
        <fullName evidence="1">Rid family hydrolase</fullName>
    </submittedName>
</protein>
<sequence length="377" mass="41332">MTPHPYIDIQLGTLPCTEGVTESHALLSIAPAGFTLTYEEQLKALMEAFDTLRRELGAQPVFKRYFMSDAANQFPGLMNYELESPDYAVSAVQQPPAGGGKLALWAWLMTGVQTRACPGGLFEAAHGSYRHLWSGGNSIDAQGSEAQTKLLLNDYVMQLLGEGCTLEANCLRTWFFINDIDNNYPGVVGARNDVFRTQNMSDRTHFIASTGIGGRQNNPKVLVQLDNYAVAGLQRGQLRYLYAPAHLSRTSRYGVSFERGVQVDYGDRRHVFVSGTASASPQGEIMHAGDVAAQCRRVWDNIGALLAEGGTGWADVKMLICYLRDRADAPLVGRMLTERFGPSLPRLVVQAGVCRPGWLVEMECIAARPLHTAFAPL</sequence>
<dbReference type="EMBL" id="JBHLZF010000001">
    <property type="protein sequence ID" value="MFB9896945.1"/>
    <property type="molecule type" value="Genomic_DNA"/>
</dbReference>
<dbReference type="InterPro" id="IPR035959">
    <property type="entry name" value="RutC-like_sf"/>
</dbReference>
<accession>A0ABV5ZJ21</accession>
<dbReference type="CDD" id="cd06153">
    <property type="entry name" value="YjgF_YER057c_UK114_like_5"/>
    <property type="match status" value="1"/>
</dbReference>
<dbReference type="SUPFAM" id="SSF55298">
    <property type="entry name" value="YjgF-like"/>
    <property type="match status" value="1"/>
</dbReference>